<comment type="caution">
    <text evidence="2">The sequence shown here is derived from an EMBL/GenBank/DDBJ whole genome shotgun (WGS) entry which is preliminary data.</text>
</comment>
<evidence type="ECO:0000256" key="1">
    <source>
        <dbReference type="SAM" id="MobiDB-lite"/>
    </source>
</evidence>
<organism evidence="2 3">
    <name type="scientific">Potamilus streckersoni</name>
    <dbReference type="NCBI Taxonomy" id="2493646"/>
    <lineage>
        <taxon>Eukaryota</taxon>
        <taxon>Metazoa</taxon>
        <taxon>Spiralia</taxon>
        <taxon>Lophotrochozoa</taxon>
        <taxon>Mollusca</taxon>
        <taxon>Bivalvia</taxon>
        <taxon>Autobranchia</taxon>
        <taxon>Heteroconchia</taxon>
        <taxon>Palaeoheterodonta</taxon>
        <taxon>Unionida</taxon>
        <taxon>Unionoidea</taxon>
        <taxon>Unionidae</taxon>
        <taxon>Ambleminae</taxon>
        <taxon>Lampsilini</taxon>
        <taxon>Potamilus</taxon>
    </lineage>
</organism>
<gene>
    <name evidence="2" type="ORF">CHS0354_037945</name>
</gene>
<keyword evidence="3" id="KW-1185">Reference proteome</keyword>
<reference evidence="2" key="2">
    <citation type="journal article" date="2021" name="Genome Biol. Evol.">
        <title>Developing a high-quality reference genome for a parasitic bivalve with doubly uniparental inheritance (Bivalvia: Unionida).</title>
        <authorList>
            <person name="Smith C.H."/>
        </authorList>
    </citation>
    <scope>NUCLEOTIDE SEQUENCE</scope>
    <source>
        <strain evidence="2">CHS0354</strain>
        <tissue evidence="2">Mantle</tissue>
    </source>
</reference>
<proteinExistence type="predicted"/>
<sequence>MMLGDRYIEVHCSGLSLEMPTTELKIKRRNMTWYRGCQYNRSCNKCGKTGTSQWSVPIPQNKKTYATKVLKMDENVTNDLQEEPDPSPVEPQKSLPTRVKVQTVLKNGEINGRDGNESTPGIAAPGEEEINKEEKEMWASTPKGQLKRKRHQSAPRAMNEKEISDFIKSSRILDEYIRQKPIPKGEQEKEPLKGLFPSKEWNRQKVISLDE</sequence>
<dbReference type="EMBL" id="JAEAOA010002216">
    <property type="protein sequence ID" value="KAK3606269.1"/>
    <property type="molecule type" value="Genomic_DNA"/>
</dbReference>
<reference evidence="2" key="3">
    <citation type="submission" date="2023-05" db="EMBL/GenBank/DDBJ databases">
        <authorList>
            <person name="Smith C.H."/>
        </authorList>
    </citation>
    <scope>NUCLEOTIDE SEQUENCE</scope>
    <source>
        <strain evidence="2">CHS0354</strain>
        <tissue evidence="2">Mantle</tissue>
    </source>
</reference>
<feature type="compositionally biased region" description="Basic and acidic residues" evidence="1">
    <location>
        <begin position="180"/>
        <end position="192"/>
    </location>
</feature>
<name>A0AAE0W9Q8_9BIVA</name>
<evidence type="ECO:0000313" key="2">
    <source>
        <dbReference type="EMBL" id="KAK3606269.1"/>
    </source>
</evidence>
<dbReference type="Proteomes" id="UP001195483">
    <property type="component" value="Unassembled WGS sequence"/>
</dbReference>
<protein>
    <submittedName>
        <fullName evidence="2">Uncharacterized protein</fullName>
    </submittedName>
</protein>
<dbReference type="AlphaFoldDB" id="A0AAE0W9Q8"/>
<feature type="region of interest" description="Disordered" evidence="1">
    <location>
        <begin position="109"/>
        <end position="161"/>
    </location>
</feature>
<accession>A0AAE0W9Q8</accession>
<evidence type="ECO:0000313" key="3">
    <source>
        <dbReference type="Proteomes" id="UP001195483"/>
    </source>
</evidence>
<feature type="region of interest" description="Disordered" evidence="1">
    <location>
        <begin position="180"/>
        <end position="211"/>
    </location>
</feature>
<reference evidence="2" key="1">
    <citation type="journal article" date="2021" name="Genome Biol. Evol.">
        <title>A High-Quality Reference Genome for a Parasitic Bivalve with Doubly Uniparental Inheritance (Bivalvia: Unionida).</title>
        <authorList>
            <person name="Smith C.H."/>
        </authorList>
    </citation>
    <scope>NUCLEOTIDE SEQUENCE</scope>
    <source>
        <strain evidence="2">CHS0354</strain>
    </source>
</reference>